<dbReference type="EMBL" id="JAMZIH010002556">
    <property type="protein sequence ID" value="KAJ1677373.1"/>
    <property type="molecule type" value="Genomic_DNA"/>
</dbReference>
<feature type="non-terminal residue" evidence="1">
    <location>
        <position position="190"/>
    </location>
</feature>
<proteinExistence type="predicted"/>
<gene>
    <name evidence="1" type="ORF">EV182_006312</name>
</gene>
<dbReference type="Proteomes" id="UP001145114">
    <property type="component" value="Unassembled WGS sequence"/>
</dbReference>
<organism evidence="1 2">
    <name type="scientific">Spiromyces aspiralis</name>
    <dbReference type="NCBI Taxonomy" id="68401"/>
    <lineage>
        <taxon>Eukaryota</taxon>
        <taxon>Fungi</taxon>
        <taxon>Fungi incertae sedis</taxon>
        <taxon>Zoopagomycota</taxon>
        <taxon>Kickxellomycotina</taxon>
        <taxon>Kickxellomycetes</taxon>
        <taxon>Kickxellales</taxon>
        <taxon>Kickxellaceae</taxon>
        <taxon>Spiromyces</taxon>
    </lineage>
</organism>
<evidence type="ECO:0000313" key="1">
    <source>
        <dbReference type="EMBL" id="KAJ1677373.1"/>
    </source>
</evidence>
<accession>A0ACC1HNP0</accession>
<comment type="caution">
    <text evidence="1">The sequence shown here is derived from an EMBL/GenBank/DDBJ whole genome shotgun (WGS) entry which is preliminary data.</text>
</comment>
<feature type="non-terminal residue" evidence="1">
    <location>
        <position position="1"/>
    </location>
</feature>
<evidence type="ECO:0000313" key="2">
    <source>
        <dbReference type="Proteomes" id="UP001145114"/>
    </source>
</evidence>
<name>A0ACC1HNP0_9FUNG</name>
<sequence length="190" mass="19780">TALGIMNAIGTATAPEITTETGKERETGTTGVTAIAIATVTVTATVGANAIITTETASATTTIAAATIVGAEATTIADPKPPGFEDMPASAAKLTGLFPPPGQLIGSRNVASFNPSVLQHRDGEGMDPKEFAMARQNRRIYVGNIPYGINEDAIADFFNQTMIQHGIAPPSEPPVQSVQINHEKNYAFVE</sequence>
<reference evidence="1" key="1">
    <citation type="submission" date="2022-06" db="EMBL/GenBank/DDBJ databases">
        <title>Phylogenomic reconstructions and comparative analyses of Kickxellomycotina fungi.</title>
        <authorList>
            <person name="Reynolds N.K."/>
            <person name="Stajich J.E."/>
            <person name="Barry K."/>
            <person name="Grigoriev I.V."/>
            <person name="Crous P."/>
            <person name="Smith M.E."/>
        </authorList>
    </citation>
    <scope>NUCLEOTIDE SEQUENCE</scope>
    <source>
        <strain evidence="1">RSA 2271</strain>
    </source>
</reference>
<keyword evidence="2" id="KW-1185">Reference proteome</keyword>
<protein>
    <submittedName>
        <fullName evidence="1">Uncharacterized protein</fullName>
    </submittedName>
</protein>